<accession>A0A1J6JCP9</accession>
<evidence type="ECO:0000313" key="2">
    <source>
        <dbReference type="Proteomes" id="UP000187609"/>
    </source>
</evidence>
<organism evidence="1 2">
    <name type="scientific">Nicotiana attenuata</name>
    <name type="common">Coyote tobacco</name>
    <dbReference type="NCBI Taxonomy" id="49451"/>
    <lineage>
        <taxon>Eukaryota</taxon>
        <taxon>Viridiplantae</taxon>
        <taxon>Streptophyta</taxon>
        <taxon>Embryophyta</taxon>
        <taxon>Tracheophyta</taxon>
        <taxon>Spermatophyta</taxon>
        <taxon>Magnoliopsida</taxon>
        <taxon>eudicotyledons</taxon>
        <taxon>Gunneridae</taxon>
        <taxon>Pentapetalae</taxon>
        <taxon>asterids</taxon>
        <taxon>lamiids</taxon>
        <taxon>Solanales</taxon>
        <taxon>Solanaceae</taxon>
        <taxon>Nicotianoideae</taxon>
        <taxon>Nicotianeae</taxon>
        <taxon>Nicotiana</taxon>
    </lineage>
</organism>
<dbReference type="InterPro" id="IPR025984">
    <property type="entry name" value="DCTPP"/>
</dbReference>
<protein>
    <recommendedName>
        <fullName evidence="3">NTP pyrophosphohydrolase MazG putative catalytic core domain-containing protein</fullName>
    </recommendedName>
</protein>
<dbReference type="STRING" id="49451.A0A1J6JCP9"/>
<sequence>MQHFRDKLVDEAAKKKILVEQQVLQQQVLNVQGEIEAETTDGSKAMLTDANFNAGAQIFNNSVISKNVAIVPMDRALARMSQAMAIEAGNRVLNERGNGSDIVTVTGGNRTGIATNKKPDNAVGYEVATVNGEGHEHVSVADLEKQNDTTPRFEKLEKSAGDLQASTVALTHTADRADSDHMVIVAGGCRPINATTEQFCKVAGDKAATLNGDGYEHVSVEALEWTNATTSQLEFMAKSAGVLQYTVDQRADDPKAKTSGQLKANAVQKYAFQVMQHFKNAEDNVQPFFHDKEKISVAQEIRPTVAAGVLCENSLSLKKAVMHVDEKVLNTKRQVATTPHKADTKSSNWTVVGEVGELSEIFQWKGEVPKGLPNWEEKEKQHLGEELSDLLLYLVRLSDMCGIDLAKAALRKVELNAIKYPVSLYKGSSKKLTLSTNININNGSENGSEIRYFFSVSEIVLCYNYKSFVQVIENQEDTESIFRYFSITLSMHVNSISQVYKHKQIYKQYMDKESKFPCELP</sequence>
<dbReference type="EMBL" id="MJEQ01037183">
    <property type="protein sequence ID" value="OIT07471.1"/>
    <property type="molecule type" value="Genomic_DNA"/>
</dbReference>
<dbReference type="GO" id="GO:0047429">
    <property type="term" value="F:nucleoside triphosphate diphosphatase activity"/>
    <property type="evidence" value="ECO:0007669"/>
    <property type="project" value="InterPro"/>
</dbReference>
<dbReference type="SMR" id="A0A1J6JCP9"/>
<dbReference type="AlphaFoldDB" id="A0A1J6JCP9"/>
<dbReference type="Gramene" id="OIT07471">
    <property type="protein sequence ID" value="OIT07471"/>
    <property type="gene ID" value="A4A49_09415"/>
</dbReference>
<gene>
    <name evidence="1" type="ORF">A4A49_09415</name>
</gene>
<evidence type="ECO:0000313" key="1">
    <source>
        <dbReference type="EMBL" id="OIT07471.1"/>
    </source>
</evidence>
<dbReference type="Proteomes" id="UP000187609">
    <property type="component" value="Unassembled WGS sequence"/>
</dbReference>
<dbReference type="GO" id="GO:0009143">
    <property type="term" value="P:nucleoside triphosphate catabolic process"/>
    <property type="evidence" value="ECO:0007669"/>
    <property type="project" value="InterPro"/>
</dbReference>
<dbReference type="CDD" id="cd11537">
    <property type="entry name" value="NTP-PPase_RS21-C6_like"/>
    <property type="match status" value="1"/>
</dbReference>
<dbReference type="Gene3D" id="1.10.287.1080">
    <property type="entry name" value="MazG-like"/>
    <property type="match status" value="1"/>
</dbReference>
<reference evidence="1" key="1">
    <citation type="submission" date="2016-11" db="EMBL/GenBank/DDBJ databases">
        <title>The genome of Nicotiana attenuata.</title>
        <authorList>
            <person name="Xu S."/>
            <person name="Brockmoeller T."/>
            <person name="Gaquerel E."/>
            <person name="Navarro A."/>
            <person name="Kuhl H."/>
            <person name="Gase K."/>
            <person name="Ling Z."/>
            <person name="Zhou W."/>
            <person name="Kreitzer C."/>
            <person name="Stanke M."/>
            <person name="Tang H."/>
            <person name="Lyons E."/>
            <person name="Pandey P."/>
            <person name="Pandey S.P."/>
            <person name="Timmermann B."/>
            <person name="Baldwin I.T."/>
        </authorList>
    </citation>
    <scope>NUCLEOTIDE SEQUENCE [LARGE SCALE GENOMIC DNA]</scope>
    <source>
        <strain evidence="1">UT</strain>
    </source>
</reference>
<evidence type="ECO:0008006" key="3">
    <source>
        <dbReference type="Google" id="ProtNLM"/>
    </source>
</evidence>
<dbReference type="PANTHER" id="PTHR14552">
    <property type="match status" value="1"/>
</dbReference>
<dbReference type="PANTHER" id="PTHR14552:SF25">
    <property type="entry name" value="DCTP PYROPHOSPHATASE 1"/>
    <property type="match status" value="1"/>
</dbReference>
<dbReference type="SUPFAM" id="SSF101386">
    <property type="entry name" value="all-alpha NTP pyrophosphatases"/>
    <property type="match status" value="1"/>
</dbReference>
<comment type="caution">
    <text evidence="1">The sequence shown here is derived from an EMBL/GenBank/DDBJ whole genome shotgun (WGS) entry which is preliminary data.</text>
</comment>
<keyword evidence="2" id="KW-1185">Reference proteome</keyword>
<proteinExistence type="predicted"/>
<name>A0A1J6JCP9_NICAT</name>